<dbReference type="Gene3D" id="3.90.226.30">
    <property type="match status" value="1"/>
</dbReference>
<gene>
    <name evidence="2" type="ORF">ACHAWU_002338</name>
</gene>
<dbReference type="EMBL" id="JALLBG020000096">
    <property type="protein sequence ID" value="KAL3765420.1"/>
    <property type="molecule type" value="Genomic_DNA"/>
</dbReference>
<evidence type="ECO:0000256" key="1">
    <source>
        <dbReference type="SAM" id="MobiDB-lite"/>
    </source>
</evidence>
<dbReference type="InterPro" id="IPR048068">
    <property type="entry name" value="LarA-like"/>
</dbReference>
<dbReference type="AlphaFoldDB" id="A0ABD3MY78"/>
<accession>A0ABD3MY78</accession>
<evidence type="ECO:0000313" key="2">
    <source>
        <dbReference type="EMBL" id="KAL3765420.1"/>
    </source>
</evidence>
<comment type="caution">
    <text evidence="2">The sequence shown here is derived from an EMBL/GenBank/DDBJ whole genome shotgun (WGS) entry which is preliminary data.</text>
</comment>
<organism evidence="2 3">
    <name type="scientific">Discostella pseudostelligera</name>
    <dbReference type="NCBI Taxonomy" id="259834"/>
    <lineage>
        <taxon>Eukaryota</taxon>
        <taxon>Sar</taxon>
        <taxon>Stramenopiles</taxon>
        <taxon>Ochrophyta</taxon>
        <taxon>Bacillariophyta</taxon>
        <taxon>Coscinodiscophyceae</taxon>
        <taxon>Thalassiosirophycidae</taxon>
        <taxon>Stephanodiscales</taxon>
        <taxon>Stephanodiscaceae</taxon>
        <taxon>Discostella</taxon>
    </lineage>
</organism>
<sequence length="543" mass="60109">MTSATPPPPANSSKSSGNLFCSIGSTTTVISNDVQRQYIESFLASLGERHDVLILPPDYTRFHSNAGWITQQIAEYYNFIPREKTSGNINNEYDAEPQLPSAAASSTTSPFSPKIQIIPALGTHAPMTRSQIQSMFGNELANKQDDPFIVHNWREDVVTIGYVPDDMVSEATYGMVKEPWPAQLNKLVWEKRIQRGDDSATTTTTTTLPNPLILSVGQVVPHEVLGMANFNKNLFVGVGGVEAINLSHFIGAVHGMEKLMGRGHNPLRSILNYASEHYLKENFDLWYILTVMGTNEFTGKVEMRGLYIGNDVQCYDDACELSLQVNFNLLDKSPTKIVVYLNEEYHSTWLGNKAIYRTRMAIANGGELIVLAPHVESFGEDGHIDELIRGVGYVGTPTIMEAMNTNEELKQNLSAVAHLIHGSSEGRFSITYCPGKLSKEEIESVGFQFADLNVMMDRFDIHRLKDGWNTEINDDGIVEEFYYISNPALGLWAVPSRFEDASGTSSSTPSQNDDQADNYCIGNQRASEMSGGVGGWKQPPPQD</sequence>
<dbReference type="Gene3D" id="3.40.50.11440">
    <property type="match status" value="1"/>
</dbReference>
<evidence type="ECO:0008006" key="4">
    <source>
        <dbReference type="Google" id="ProtNLM"/>
    </source>
</evidence>
<feature type="region of interest" description="Disordered" evidence="1">
    <location>
        <begin position="88"/>
        <end position="110"/>
    </location>
</feature>
<feature type="region of interest" description="Disordered" evidence="1">
    <location>
        <begin position="500"/>
        <end position="543"/>
    </location>
</feature>
<feature type="compositionally biased region" description="Low complexity" evidence="1">
    <location>
        <begin position="100"/>
        <end position="110"/>
    </location>
</feature>
<proteinExistence type="predicted"/>
<dbReference type="Proteomes" id="UP001530293">
    <property type="component" value="Unassembled WGS sequence"/>
</dbReference>
<name>A0ABD3MY78_9STRA</name>
<reference evidence="2 3" key="1">
    <citation type="submission" date="2024-10" db="EMBL/GenBank/DDBJ databases">
        <title>Updated reference genomes for cyclostephanoid diatoms.</title>
        <authorList>
            <person name="Roberts W.R."/>
            <person name="Alverson A.J."/>
        </authorList>
    </citation>
    <scope>NUCLEOTIDE SEQUENCE [LARGE SCALE GENOMIC DNA]</scope>
    <source>
        <strain evidence="2 3">AJA232-27</strain>
    </source>
</reference>
<dbReference type="PANTHER" id="PTHR33171:SF17">
    <property type="entry name" value="LARA-LIKE N-TERMINAL DOMAIN-CONTAINING PROTEIN"/>
    <property type="match status" value="1"/>
</dbReference>
<dbReference type="PANTHER" id="PTHR33171">
    <property type="entry name" value="LAR_N DOMAIN-CONTAINING PROTEIN"/>
    <property type="match status" value="1"/>
</dbReference>
<evidence type="ECO:0000313" key="3">
    <source>
        <dbReference type="Proteomes" id="UP001530293"/>
    </source>
</evidence>
<dbReference type="InterPro" id="IPR043166">
    <property type="entry name" value="LarA-like_C"/>
</dbReference>
<protein>
    <recommendedName>
        <fullName evidence="4">LarA-like N-terminal domain-containing protein</fullName>
    </recommendedName>
</protein>
<feature type="compositionally biased region" description="Polar residues" evidence="1">
    <location>
        <begin position="502"/>
        <end position="513"/>
    </location>
</feature>
<keyword evidence="3" id="KW-1185">Reference proteome</keyword>